<dbReference type="EMBL" id="JYNY01000095">
    <property type="protein sequence ID" value="KJJ85666.1"/>
    <property type="molecule type" value="Genomic_DNA"/>
</dbReference>
<dbReference type="Proteomes" id="UP000033428">
    <property type="component" value="Unassembled WGS sequence"/>
</dbReference>
<feature type="transmembrane region" description="Helical" evidence="1">
    <location>
        <begin position="71"/>
        <end position="96"/>
    </location>
</feature>
<evidence type="ECO:0000313" key="3">
    <source>
        <dbReference type="Proteomes" id="UP000033428"/>
    </source>
</evidence>
<evidence type="ECO:0000313" key="2">
    <source>
        <dbReference type="EMBL" id="KJJ85666.1"/>
    </source>
</evidence>
<accession>A0A0F0CVV3</accession>
<dbReference type="AlphaFoldDB" id="A0A0F0CVV3"/>
<protein>
    <submittedName>
        <fullName evidence="2">Membrane protein</fullName>
    </submittedName>
</protein>
<feature type="transmembrane region" description="Helical" evidence="1">
    <location>
        <begin position="116"/>
        <end position="137"/>
    </location>
</feature>
<evidence type="ECO:0000256" key="1">
    <source>
        <dbReference type="SAM" id="Phobius"/>
    </source>
</evidence>
<feature type="transmembrane region" description="Helical" evidence="1">
    <location>
        <begin position="34"/>
        <end position="59"/>
    </location>
</feature>
<proteinExistence type="predicted"/>
<keyword evidence="1" id="KW-0812">Transmembrane</keyword>
<gene>
    <name evidence="2" type="ORF">OMAG_000464</name>
</gene>
<name>A0A0F0CVV3_9BACT</name>
<comment type="caution">
    <text evidence="2">The sequence shown here is derived from an EMBL/GenBank/DDBJ whole genome shotgun (WGS) entry which is preliminary data.</text>
</comment>
<reference evidence="2 3" key="1">
    <citation type="submission" date="2015-02" db="EMBL/GenBank/DDBJ databases">
        <title>Single-cell genomics of uncultivated deep-branching MTB reveals a conserved set of magnetosome genes.</title>
        <authorList>
            <person name="Kolinko S."/>
            <person name="Richter M."/>
            <person name="Glockner F.O."/>
            <person name="Brachmann A."/>
            <person name="Schuler D."/>
        </authorList>
    </citation>
    <scope>NUCLEOTIDE SEQUENCE [LARGE SCALE GENOMIC DNA]</scope>
    <source>
        <strain evidence="2">SKK-01</strain>
    </source>
</reference>
<keyword evidence="1" id="KW-0472">Membrane</keyword>
<keyword evidence="1" id="KW-1133">Transmembrane helix</keyword>
<organism evidence="2 3">
    <name type="scientific">Candidatus Omnitrophus magneticus</name>
    <dbReference type="NCBI Taxonomy" id="1609969"/>
    <lineage>
        <taxon>Bacteria</taxon>
        <taxon>Pseudomonadati</taxon>
        <taxon>Candidatus Omnitrophota</taxon>
        <taxon>Candidatus Omnitrophus</taxon>
    </lineage>
</organism>
<sequence length="184" mass="21708">MHFLYIDQFYLHLSANLIPLTPRLQLSFLNFLPRYLYCIHLLYSLLVNILIFPLLFFCFSIPLQYSYFLNIHLVIFLIPVSSCLKNLLALISRISAWFPSHQSSLLNIDKIFPRHISFLTLKSFLPLFLPLSFLFFLRLDRRLLSFSRSYLILFSLPLPLYPLTSLSHHSLSLYLTALFLHLLP</sequence>
<keyword evidence="3" id="KW-1185">Reference proteome</keyword>